<dbReference type="Pfam" id="PF13966">
    <property type="entry name" value="zf-RVT"/>
    <property type="match status" value="1"/>
</dbReference>
<dbReference type="InterPro" id="IPR043502">
    <property type="entry name" value="DNA/RNA_pol_sf"/>
</dbReference>
<dbReference type="PANTHER" id="PTHR33116">
    <property type="entry name" value="REVERSE TRANSCRIPTASE ZINC-BINDING DOMAIN-CONTAINING PROTEIN-RELATED-RELATED"/>
    <property type="match status" value="1"/>
</dbReference>
<organism evidence="3 4">
    <name type="scientific">Dipteronia sinensis</name>
    <dbReference type="NCBI Taxonomy" id="43782"/>
    <lineage>
        <taxon>Eukaryota</taxon>
        <taxon>Viridiplantae</taxon>
        <taxon>Streptophyta</taxon>
        <taxon>Embryophyta</taxon>
        <taxon>Tracheophyta</taxon>
        <taxon>Spermatophyta</taxon>
        <taxon>Magnoliopsida</taxon>
        <taxon>eudicotyledons</taxon>
        <taxon>Gunneridae</taxon>
        <taxon>Pentapetalae</taxon>
        <taxon>rosids</taxon>
        <taxon>malvids</taxon>
        <taxon>Sapindales</taxon>
        <taxon>Sapindaceae</taxon>
        <taxon>Hippocastanoideae</taxon>
        <taxon>Acereae</taxon>
        <taxon>Dipteronia</taxon>
    </lineage>
</organism>
<comment type="caution">
    <text evidence="3">The sequence shown here is derived from an EMBL/GenBank/DDBJ whole genome shotgun (WGS) entry which is preliminary data.</text>
</comment>
<feature type="domain" description="Reverse transcriptase zinc-binding" evidence="2">
    <location>
        <begin position="496"/>
        <end position="581"/>
    </location>
</feature>
<dbReference type="Pfam" id="PF00078">
    <property type="entry name" value="RVT_1"/>
    <property type="match status" value="1"/>
</dbReference>
<accession>A0AAE0ELM4</accession>
<evidence type="ECO:0000259" key="1">
    <source>
        <dbReference type="Pfam" id="PF00078"/>
    </source>
</evidence>
<dbReference type="PANTHER" id="PTHR33116:SF78">
    <property type="entry name" value="OS12G0587133 PROTEIN"/>
    <property type="match status" value="1"/>
</dbReference>
<sequence>MNMTQFRPISLCNTTYKILSKIIVQRIIPLLPNLVSPSQVAFVPGRQIQDDIVVAQEALNKFKTAKVGFIKQVLEKVGIVGRLNNLIMSCVSSVQYKVILNGELSESFNPRSGIRQGDPLSPYIFVLCMEKLSHLINQKLEEGAWKPVKVSRGGPGISHLSFIDDLILFGHASVDQAEIMRECLDNFCDLSCQQVSFPKSRILCSRNVSSTNAKMLAEICGSPLTINLGNYLGVPLIHSRITKSTYKEIFEKSQKRLASWKSASLSFAGRCTLIKTVVSALPIYAMQSIKMPAEICSKLDKLNRDFLWGDDSATKKVHLMNWSTVCKPKEKGGLGIKKMKIMNQALLAKAGWRLYQKENSLWANIIRNKYLKNEQIAPNTSKTNNCSSTWRGFLFGAELLLKGVSWRAGNGENIRFWTDEWVLGYGKLSTFITSSLSNDRMNDQVSEYLLPNGWNLPKLCDVLPCHVVHRILSIHTNSSLGGNDKAIWGLCKDGEFTARSAYERYFKEEELPPWDWNFIWKLKLPPRPLHFLWILLHGKLLTNEHRASRGLTLETTCTRCKEGCEDSEHVFRSCTESLGIWENMCRGITKNCLFTSDWQTWLRHNLKCSKLIMGKYPNYLFFVVALWFIWKWRCERIFNPNFKVPNCYGKIIIKFVEDWWNANNDMDKMAYLKNCSITWNPPAQEWVKLNVDGSRNPVLGTIAACGVIRDHKKKWLSGFALNKGTGSVIEVEL</sequence>
<dbReference type="InterPro" id="IPR000477">
    <property type="entry name" value="RT_dom"/>
</dbReference>
<gene>
    <name evidence="3" type="ORF">Dsin_002861</name>
</gene>
<feature type="domain" description="Reverse transcriptase" evidence="1">
    <location>
        <begin position="4"/>
        <end position="209"/>
    </location>
</feature>
<dbReference type="AlphaFoldDB" id="A0AAE0ELM4"/>
<dbReference type="SUPFAM" id="SSF56672">
    <property type="entry name" value="DNA/RNA polymerases"/>
    <property type="match status" value="1"/>
</dbReference>
<dbReference type="Proteomes" id="UP001281410">
    <property type="component" value="Unassembled WGS sequence"/>
</dbReference>
<dbReference type="InterPro" id="IPR026960">
    <property type="entry name" value="RVT-Znf"/>
</dbReference>
<evidence type="ECO:0008006" key="5">
    <source>
        <dbReference type="Google" id="ProtNLM"/>
    </source>
</evidence>
<keyword evidence="4" id="KW-1185">Reference proteome</keyword>
<evidence type="ECO:0000313" key="3">
    <source>
        <dbReference type="EMBL" id="KAK3230980.1"/>
    </source>
</evidence>
<proteinExistence type="predicted"/>
<dbReference type="CDD" id="cd01650">
    <property type="entry name" value="RT_nLTR_like"/>
    <property type="match status" value="1"/>
</dbReference>
<protein>
    <recommendedName>
        <fullName evidence="5">Reverse transcriptase domain-containing protein</fullName>
    </recommendedName>
</protein>
<name>A0AAE0ELM4_9ROSI</name>
<evidence type="ECO:0000259" key="2">
    <source>
        <dbReference type="Pfam" id="PF13966"/>
    </source>
</evidence>
<reference evidence="3" key="1">
    <citation type="journal article" date="2023" name="Plant J.">
        <title>Genome sequences and population genomics provide insights into the demographic history, inbreeding, and mutation load of two 'living fossil' tree species of Dipteronia.</title>
        <authorList>
            <person name="Feng Y."/>
            <person name="Comes H.P."/>
            <person name="Chen J."/>
            <person name="Zhu S."/>
            <person name="Lu R."/>
            <person name="Zhang X."/>
            <person name="Li P."/>
            <person name="Qiu J."/>
            <person name="Olsen K.M."/>
            <person name="Qiu Y."/>
        </authorList>
    </citation>
    <scope>NUCLEOTIDE SEQUENCE</scope>
    <source>
        <strain evidence="3">NBL</strain>
    </source>
</reference>
<evidence type="ECO:0000313" key="4">
    <source>
        <dbReference type="Proteomes" id="UP001281410"/>
    </source>
</evidence>
<dbReference type="EMBL" id="JANJYJ010000001">
    <property type="protein sequence ID" value="KAK3230980.1"/>
    <property type="molecule type" value="Genomic_DNA"/>
</dbReference>